<proteinExistence type="predicted"/>
<feature type="transmembrane region" description="Helical" evidence="1">
    <location>
        <begin position="57"/>
        <end position="75"/>
    </location>
</feature>
<dbReference type="EMBL" id="JAIVFQ010000001">
    <property type="protein sequence ID" value="MCC5597921.1"/>
    <property type="molecule type" value="Genomic_DNA"/>
</dbReference>
<sequence length="85" mass="10163">MLPQPTHNELARQNFVKSLRMHIFRTISPGNKVLYQKLAKPKFEQEHQRPPQNRYEIRLVQLTIAALTFMVWVGWGRLTMIWGYL</sequence>
<comment type="caution">
    <text evidence="2">The sequence shown here is derived from an EMBL/GenBank/DDBJ whole genome shotgun (WGS) entry which is preliminary data.</text>
</comment>
<protein>
    <submittedName>
        <fullName evidence="2">Uncharacterized protein</fullName>
    </submittedName>
</protein>
<keyword evidence="1" id="KW-1133">Transmembrane helix</keyword>
<evidence type="ECO:0000256" key="1">
    <source>
        <dbReference type="SAM" id="Phobius"/>
    </source>
</evidence>
<accession>A0ABS8I1T8</accession>
<evidence type="ECO:0000313" key="2">
    <source>
        <dbReference type="EMBL" id="MCC5597921.1"/>
    </source>
</evidence>
<keyword evidence="1" id="KW-0472">Membrane</keyword>
<organism evidence="2 3">
    <name type="scientific">Nostoc favosum CHAB5714</name>
    <dbReference type="NCBI Taxonomy" id="2780399"/>
    <lineage>
        <taxon>Bacteria</taxon>
        <taxon>Bacillati</taxon>
        <taxon>Cyanobacteriota</taxon>
        <taxon>Cyanophyceae</taxon>
        <taxon>Nostocales</taxon>
        <taxon>Nostocaceae</taxon>
        <taxon>Nostoc</taxon>
        <taxon>Nostoc favosum</taxon>
    </lineage>
</organism>
<gene>
    <name evidence="2" type="ORF">LC586_01350</name>
</gene>
<evidence type="ECO:0000313" key="3">
    <source>
        <dbReference type="Proteomes" id="UP001199525"/>
    </source>
</evidence>
<keyword evidence="1" id="KW-0812">Transmembrane</keyword>
<reference evidence="2 3" key="1">
    <citation type="journal article" date="2021" name="Microorganisms">
        <title>Genome Evolution of Filamentous Cyanobacterium Nostoc Species: From Facultative Symbiosis to Free Living.</title>
        <authorList>
            <person name="Huo D."/>
            <person name="Li H."/>
            <person name="Cai F."/>
            <person name="Guo X."/>
            <person name="Qiao Z."/>
            <person name="Wang W."/>
            <person name="Yu G."/>
            <person name="Li R."/>
        </authorList>
    </citation>
    <scope>NUCLEOTIDE SEQUENCE [LARGE SCALE GENOMIC DNA]</scope>
    <source>
        <strain evidence="2 3">CHAB 5714</strain>
    </source>
</reference>
<dbReference type="RefSeq" id="WP_229482595.1">
    <property type="nucleotide sequence ID" value="NZ_JAIVFQ010000001.1"/>
</dbReference>
<name>A0ABS8I1T8_9NOSO</name>
<keyword evidence="3" id="KW-1185">Reference proteome</keyword>
<dbReference type="Proteomes" id="UP001199525">
    <property type="component" value="Unassembled WGS sequence"/>
</dbReference>